<protein>
    <submittedName>
        <fullName evidence="1">DUF1513 domain-containing protein</fullName>
    </submittedName>
</protein>
<evidence type="ECO:0000313" key="1">
    <source>
        <dbReference type="EMBL" id="QMV62158.1"/>
    </source>
</evidence>
<dbReference type="EMBL" id="CP059139">
    <property type="protein sequence ID" value="QMV62158.1"/>
    <property type="molecule type" value="Genomic_DNA"/>
</dbReference>
<dbReference type="InterPro" id="IPR008311">
    <property type="entry name" value="UCP028101"/>
</dbReference>
<reference evidence="1 2" key="1">
    <citation type="journal article" date="2020" name="G3 (Bethesda)">
        <title>CeMbio - The Caenorhabditis elegans Microbiome Resource.</title>
        <authorList>
            <person name="Dirksen P."/>
            <person name="Assie A."/>
            <person name="Zimmermann J."/>
            <person name="Zhang F."/>
            <person name="Tietje A.M."/>
            <person name="Marsh S.A."/>
            <person name="Felix M.A."/>
            <person name="Shapira M."/>
            <person name="Kaleta C."/>
            <person name="Schulenburg H."/>
            <person name="Samuel B."/>
        </authorList>
    </citation>
    <scope>NUCLEOTIDE SEQUENCE [LARGE SCALE GENOMIC DNA]</scope>
    <source>
        <strain evidence="1 2">MSPm1</strain>
    </source>
</reference>
<sequence length="369" mass="40178">MQRRAFLGLGLGAVAASLAAAGAFGGWTLFGPSGQPLLLSARDDADGRHYAVGYRLDGERAFATPVNERCHDVVPHLSLPLALFVGRRPSTESYLIDTRDGRLLQTLTSADGRHFNGHAVFHKDGDWLYATENDTTEPGRGVLGVYRLQGEQLLRDSEHGTHGVGPHQLLWMPDGETLVVANGGIRTEAESRVEMNLDAMDASLVLMRRDGSLVSQERLADPQNSIRHLAVARDGTVVSGQQYMGDLHDRVPLLAIKRPGQPFQPFALGEAQRAMMNQYTASVAIHDELRLLAMTAPRGNRFFIWDLDSAEVRLDVALPDCAGVGAVADGFVVSSGQGRCRLYDCRSERIAAKALELPAGLWDNHLRLA</sequence>
<dbReference type="SUPFAM" id="SSF50969">
    <property type="entry name" value="YVTN repeat-like/Quinoprotein amine dehydrogenase"/>
    <property type="match status" value="1"/>
</dbReference>
<dbReference type="Pfam" id="PF07433">
    <property type="entry name" value="DUF1513"/>
    <property type="match status" value="1"/>
</dbReference>
<dbReference type="Proteomes" id="UP000515276">
    <property type="component" value="Chromosome"/>
</dbReference>
<accession>A0A7G5DK83</accession>
<gene>
    <name evidence="1" type="ORF">HS968_19285</name>
</gene>
<organism evidence="1 2">
    <name type="scientific">Pseudomonas berkeleyensis</name>
    <dbReference type="NCBI Taxonomy" id="2726956"/>
    <lineage>
        <taxon>Bacteria</taxon>
        <taxon>Pseudomonadati</taxon>
        <taxon>Pseudomonadota</taxon>
        <taxon>Gammaproteobacteria</taxon>
        <taxon>Pseudomonadales</taxon>
        <taxon>Pseudomonadaceae</taxon>
        <taxon>Pseudomonas</taxon>
    </lineage>
</organism>
<proteinExistence type="predicted"/>
<dbReference type="InterPro" id="IPR011044">
    <property type="entry name" value="Quino_amine_DH_bsu"/>
</dbReference>
<dbReference type="AlphaFoldDB" id="A0A7G5DK83"/>
<dbReference type="PIRSF" id="PIRSF028101">
    <property type="entry name" value="UCP028101"/>
    <property type="match status" value="1"/>
</dbReference>
<dbReference type="RefSeq" id="WP_179622306.1">
    <property type="nucleotide sequence ID" value="NZ_CP059139.1"/>
</dbReference>
<evidence type="ECO:0000313" key="2">
    <source>
        <dbReference type="Proteomes" id="UP000515276"/>
    </source>
</evidence>
<dbReference type="Gene3D" id="2.130.10.10">
    <property type="entry name" value="YVTN repeat-like/Quinoprotein amine dehydrogenase"/>
    <property type="match status" value="1"/>
</dbReference>
<dbReference type="InterPro" id="IPR015943">
    <property type="entry name" value="WD40/YVTN_repeat-like_dom_sf"/>
</dbReference>
<name>A0A7G5DK83_9PSED</name>
<keyword evidence="2" id="KW-1185">Reference proteome</keyword>